<protein>
    <submittedName>
        <fullName evidence="1">Uncharacterized protein</fullName>
    </submittedName>
</protein>
<dbReference type="AlphaFoldDB" id="A0A1F5HYM3"/>
<evidence type="ECO:0000313" key="2">
    <source>
        <dbReference type="Proteomes" id="UP000179227"/>
    </source>
</evidence>
<proteinExistence type="predicted"/>
<gene>
    <name evidence="1" type="ORF">A3A60_04135</name>
</gene>
<accession>A0A1F5HYM3</accession>
<name>A0A1F5HYM3_9BACT</name>
<dbReference type="Proteomes" id="UP000179227">
    <property type="component" value="Unassembled WGS sequence"/>
</dbReference>
<organism evidence="1 2">
    <name type="scientific">Candidatus Curtissbacteria bacterium RIFCSPLOWO2_01_FULL_42_26</name>
    <dbReference type="NCBI Taxonomy" id="1797729"/>
    <lineage>
        <taxon>Bacteria</taxon>
        <taxon>Candidatus Curtissiibacteriota</taxon>
    </lineage>
</organism>
<comment type="caution">
    <text evidence="1">The sequence shown here is derived from an EMBL/GenBank/DDBJ whole genome shotgun (WGS) entry which is preliminary data.</text>
</comment>
<dbReference type="EMBL" id="MFBS01000020">
    <property type="protein sequence ID" value="OGE09287.1"/>
    <property type="molecule type" value="Genomic_DNA"/>
</dbReference>
<evidence type="ECO:0000313" key="1">
    <source>
        <dbReference type="EMBL" id="OGE09287.1"/>
    </source>
</evidence>
<reference evidence="1 2" key="1">
    <citation type="journal article" date="2016" name="Nat. Commun.">
        <title>Thousands of microbial genomes shed light on interconnected biogeochemical processes in an aquifer system.</title>
        <authorList>
            <person name="Anantharaman K."/>
            <person name="Brown C.T."/>
            <person name="Hug L.A."/>
            <person name="Sharon I."/>
            <person name="Castelle C.J."/>
            <person name="Probst A.J."/>
            <person name="Thomas B.C."/>
            <person name="Singh A."/>
            <person name="Wilkins M.J."/>
            <person name="Karaoz U."/>
            <person name="Brodie E.L."/>
            <person name="Williams K.H."/>
            <person name="Hubbard S.S."/>
            <person name="Banfield J.F."/>
        </authorList>
    </citation>
    <scope>NUCLEOTIDE SEQUENCE [LARGE SCALE GENOMIC DNA]</scope>
</reference>
<sequence>MSLFYFRSLSLVFIFVVVSAFIYFHTAGAVFAHEQYVLTQQQINEGFAVSDISVLFVLDNPQNLKVALFV</sequence>